<feature type="chain" id="PRO_5004381213" evidence="5">
    <location>
        <begin position="25"/>
        <end position="336"/>
    </location>
</feature>
<dbReference type="GO" id="GO:0016298">
    <property type="term" value="F:lipase activity"/>
    <property type="evidence" value="ECO:0007669"/>
    <property type="project" value="InterPro"/>
</dbReference>
<keyword evidence="5" id="KW-0732">Signal</keyword>
<dbReference type="FunFam" id="3.40.50.1820:FF:000076">
    <property type="entry name" value="phospholipase A1"/>
    <property type="match status" value="1"/>
</dbReference>
<dbReference type="InterPro" id="IPR033906">
    <property type="entry name" value="Lipase_N"/>
</dbReference>
<evidence type="ECO:0000259" key="6">
    <source>
        <dbReference type="Pfam" id="PF00151"/>
    </source>
</evidence>
<dbReference type="PANTHER" id="PTHR11610:SF151">
    <property type="entry name" value="PHOSPHOLIPASE A1 MEMBER A-LIKE PROTEIN"/>
    <property type="match status" value="1"/>
</dbReference>
<protein>
    <submittedName>
        <fullName evidence="7">Lipase</fullName>
    </submittedName>
</protein>
<name>R4WD26_RIPPE</name>
<dbReference type="InterPro" id="IPR000734">
    <property type="entry name" value="TAG_lipase"/>
</dbReference>
<feature type="domain" description="Lipase" evidence="6">
    <location>
        <begin position="65"/>
        <end position="318"/>
    </location>
</feature>
<comment type="subcellular location">
    <subcellularLocation>
        <location evidence="1">Secreted</location>
    </subcellularLocation>
</comment>
<keyword evidence="3" id="KW-0964">Secreted</keyword>
<dbReference type="Pfam" id="PF00151">
    <property type="entry name" value="Lipase"/>
    <property type="match status" value="1"/>
</dbReference>
<feature type="signal peptide" evidence="5">
    <location>
        <begin position="1"/>
        <end position="24"/>
    </location>
</feature>
<dbReference type="PRINTS" id="PR00821">
    <property type="entry name" value="TAGLIPASE"/>
</dbReference>
<dbReference type="PANTHER" id="PTHR11610">
    <property type="entry name" value="LIPASE"/>
    <property type="match status" value="1"/>
</dbReference>
<proteinExistence type="evidence at transcript level"/>
<dbReference type="Gene3D" id="3.40.50.1820">
    <property type="entry name" value="alpha/beta hydrolase"/>
    <property type="match status" value="1"/>
</dbReference>
<organism evidence="7">
    <name type="scientific">Riptortus pedestris</name>
    <name type="common">Bean bug</name>
    <dbReference type="NCBI Taxonomy" id="329032"/>
    <lineage>
        <taxon>Eukaryota</taxon>
        <taxon>Metazoa</taxon>
        <taxon>Ecdysozoa</taxon>
        <taxon>Arthropoda</taxon>
        <taxon>Hexapoda</taxon>
        <taxon>Insecta</taxon>
        <taxon>Pterygota</taxon>
        <taxon>Neoptera</taxon>
        <taxon>Paraneoptera</taxon>
        <taxon>Hemiptera</taxon>
        <taxon>Heteroptera</taxon>
        <taxon>Panheteroptera</taxon>
        <taxon>Pentatomomorpha</taxon>
        <taxon>Coreoidea</taxon>
        <taxon>Alydidae</taxon>
        <taxon>Riptortus</taxon>
    </lineage>
</organism>
<dbReference type="InterPro" id="IPR013818">
    <property type="entry name" value="Lipase"/>
</dbReference>
<evidence type="ECO:0000256" key="2">
    <source>
        <dbReference type="ARBA" id="ARBA00010701"/>
    </source>
</evidence>
<dbReference type="GO" id="GO:0017171">
    <property type="term" value="F:serine hydrolase activity"/>
    <property type="evidence" value="ECO:0007669"/>
    <property type="project" value="TreeGrafter"/>
</dbReference>
<dbReference type="InterPro" id="IPR029058">
    <property type="entry name" value="AB_hydrolase_fold"/>
</dbReference>
<dbReference type="SUPFAM" id="SSF53474">
    <property type="entry name" value="alpha/beta-Hydrolases"/>
    <property type="match status" value="1"/>
</dbReference>
<dbReference type="GO" id="GO:0016042">
    <property type="term" value="P:lipid catabolic process"/>
    <property type="evidence" value="ECO:0007669"/>
    <property type="project" value="TreeGrafter"/>
</dbReference>
<evidence type="ECO:0000256" key="4">
    <source>
        <dbReference type="RuleBase" id="RU004262"/>
    </source>
</evidence>
<dbReference type="CDD" id="cd00707">
    <property type="entry name" value="Pancreat_lipase_like"/>
    <property type="match status" value="1"/>
</dbReference>
<accession>R4WD26</accession>
<sequence length="336" mass="38083">MPSRKLHLASVILTALLYAIYSEARIEKFGNCLFVWDEPCNSNLIKFYLHTSQAGGEILEEYVEFLDNGQNNLSTSHYNPEKKSVVIIHGYTDSPKLNSLQSIKNEYLKRDPINVWFFDWSQLVKEPCYFPGVFNVKYAGQCLASFVKALGKPEDNLHVIGFSLGGHVAGLAANYLRPYSIPRITGLDPALPLFIGYGSQKRLSPDDGKFVDVYHTNAFLQGNFLQMGHVDFYINGGVVQPGCGRFFASIECSHERAPWYFSESINSAVGFWGWHCDNLFQEVFNKCRMIPPFYEMGEHVNHTARGLMYVQTNAKEPFAQGRPHLSNDVLQSRRSL</sequence>
<evidence type="ECO:0000256" key="1">
    <source>
        <dbReference type="ARBA" id="ARBA00004613"/>
    </source>
</evidence>
<dbReference type="GO" id="GO:0005615">
    <property type="term" value="C:extracellular space"/>
    <property type="evidence" value="ECO:0007669"/>
    <property type="project" value="TreeGrafter"/>
</dbReference>
<dbReference type="AlphaFoldDB" id="R4WD26"/>
<evidence type="ECO:0000313" key="7">
    <source>
        <dbReference type="EMBL" id="BAN20364.1"/>
    </source>
</evidence>
<evidence type="ECO:0000256" key="3">
    <source>
        <dbReference type="ARBA" id="ARBA00022525"/>
    </source>
</evidence>
<comment type="similarity">
    <text evidence="2 4">Belongs to the AB hydrolase superfamily. Lipase family.</text>
</comment>
<dbReference type="EMBL" id="AK417149">
    <property type="protein sequence ID" value="BAN20364.1"/>
    <property type="molecule type" value="mRNA"/>
</dbReference>
<reference evidence="7" key="1">
    <citation type="journal article" date="2013" name="PLoS ONE">
        <title>Gene expression in gut symbiotic organ of stinkbug affected by extracellular bacterial symbiont.</title>
        <authorList>
            <person name="Futahashi R."/>
            <person name="Tanaka K."/>
            <person name="Tanahashi M."/>
            <person name="Nikoh N."/>
            <person name="Kikuchi Y."/>
            <person name="Lee B.L."/>
            <person name="Fukatsu T."/>
        </authorList>
    </citation>
    <scope>NUCLEOTIDE SEQUENCE</scope>
    <source>
        <tissue evidence="7">Midgut</tissue>
    </source>
</reference>
<evidence type="ECO:0000256" key="5">
    <source>
        <dbReference type="SAM" id="SignalP"/>
    </source>
</evidence>